<dbReference type="SUPFAM" id="SSF55785">
    <property type="entry name" value="PYP-like sensor domain (PAS domain)"/>
    <property type="match status" value="1"/>
</dbReference>
<protein>
    <submittedName>
        <fullName evidence="7">Diguanylate cyclase</fullName>
        <ecNumber evidence="7">2.7.7.65</ecNumber>
    </submittedName>
</protein>
<gene>
    <name evidence="7" type="ORF">V6255_08345</name>
</gene>
<feature type="domain" description="GGDEF" evidence="6">
    <location>
        <begin position="382"/>
        <end position="516"/>
    </location>
</feature>
<dbReference type="GO" id="GO:0052621">
    <property type="term" value="F:diguanylate cyclase activity"/>
    <property type="evidence" value="ECO:0007669"/>
    <property type="project" value="UniProtKB-EC"/>
</dbReference>
<dbReference type="InterPro" id="IPR029787">
    <property type="entry name" value="Nucleotide_cyclase"/>
</dbReference>
<dbReference type="PANTHER" id="PTHR44757">
    <property type="entry name" value="DIGUANYLATE CYCLASE DGCP"/>
    <property type="match status" value="1"/>
</dbReference>
<dbReference type="CDD" id="cd01949">
    <property type="entry name" value="GGDEF"/>
    <property type="match status" value="1"/>
</dbReference>
<organism evidence="7 8">
    <name type="scientific">Psychromonas arctica</name>
    <dbReference type="NCBI Taxonomy" id="168275"/>
    <lineage>
        <taxon>Bacteria</taxon>
        <taxon>Pseudomonadati</taxon>
        <taxon>Pseudomonadota</taxon>
        <taxon>Gammaproteobacteria</taxon>
        <taxon>Alteromonadales</taxon>
        <taxon>Psychromonadaceae</taxon>
        <taxon>Psychromonas</taxon>
    </lineage>
</organism>
<dbReference type="PROSITE" id="PS50887">
    <property type="entry name" value="GGDEF"/>
    <property type="match status" value="1"/>
</dbReference>
<keyword evidence="8" id="KW-1185">Reference proteome</keyword>
<evidence type="ECO:0000313" key="8">
    <source>
        <dbReference type="Proteomes" id="UP001366060"/>
    </source>
</evidence>
<dbReference type="Proteomes" id="UP001366060">
    <property type="component" value="Unassembled WGS sequence"/>
</dbReference>
<feature type="transmembrane region" description="Helical" evidence="5">
    <location>
        <begin position="192"/>
        <end position="210"/>
    </location>
</feature>
<dbReference type="InterPro" id="IPR035965">
    <property type="entry name" value="PAS-like_dom_sf"/>
</dbReference>
<accession>A0ABU9HB92</accession>
<dbReference type="InterPro" id="IPR052155">
    <property type="entry name" value="Biofilm_reg_signaling"/>
</dbReference>
<keyword evidence="4 5" id="KW-0472">Membrane</keyword>
<dbReference type="EMBL" id="JBAKBA010000016">
    <property type="protein sequence ID" value="MEL0659150.1"/>
    <property type="molecule type" value="Genomic_DNA"/>
</dbReference>
<dbReference type="InterPro" id="IPR029095">
    <property type="entry name" value="NarX-like_N"/>
</dbReference>
<keyword evidence="3 5" id="KW-1133">Transmembrane helix</keyword>
<evidence type="ECO:0000259" key="6">
    <source>
        <dbReference type="PROSITE" id="PS50887"/>
    </source>
</evidence>
<dbReference type="PANTHER" id="PTHR44757:SF2">
    <property type="entry name" value="BIOFILM ARCHITECTURE MAINTENANCE PROTEIN MBAA"/>
    <property type="match status" value="1"/>
</dbReference>
<reference evidence="7 8" key="1">
    <citation type="submission" date="2024-02" db="EMBL/GenBank/DDBJ databases">
        <title>Bacteria isolated from the canopy kelp, Nereocystis luetkeana.</title>
        <authorList>
            <person name="Pfister C.A."/>
            <person name="Younker I.T."/>
            <person name="Light S.H."/>
        </authorList>
    </citation>
    <scope>NUCLEOTIDE SEQUENCE [LARGE SCALE GENOMIC DNA]</scope>
    <source>
        <strain evidence="7 8">TI.2.07</strain>
    </source>
</reference>
<dbReference type="EC" id="2.7.7.65" evidence="7"/>
<dbReference type="SUPFAM" id="SSF55073">
    <property type="entry name" value="Nucleotide cyclase"/>
    <property type="match status" value="1"/>
</dbReference>
<comment type="caution">
    <text evidence="7">The sequence shown here is derived from an EMBL/GenBank/DDBJ whole genome shotgun (WGS) entry which is preliminary data.</text>
</comment>
<dbReference type="Gene3D" id="3.30.70.270">
    <property type="match status" value="1"/>
</dbReference>
<dbReference type="Pfam" id="PF13675">
    <property type="entry name" value="PilJ"/>
    <property type="match status" value="1"/>
</dbReference>
<evidence type="ECO:0000256" key="4">
    <source>
        <dbReference type="ARBA" id="ARBA00023136"/>
    </source>
</evidence>
<dbReference type="InterPro" id="IPR043128">
    <property type="entry name" value="Rev_trsase/Diguanyl_cyclase"/>
</dbReference>
<evidence type="ECO:0000256" key="3">
    <source>
        <dbReference type="ARBA" id="ARBA00022989"/>
    </source>
</evidence>
<keyword evidence="2 5" id="KW-0812">Transmembrane</keyword>
<feature type="transmembrane region" description="Helical" evidence="5">
    <location>
        <begin position="20"/>
        <end position="40"/>
    </location>
</feature>
<name>A0ABU9HB92_9GAMM</name>
<dbReference type="Gene3D" id="3.30.450.20">
    <property type="entry name" value="PAS domain"/>
    <property type="match status" value="1"/>
</dbReference>
<keyword evidence="7" id="KW-0548">Nucleotidyltransferase</keyword>
<dbReference type="InterPro" id="IPR000160">
    <property type="entry name" value="GGDEF_dom"/>
</dbReference>
<comment type="subcellular location">
    <subcellularLocation>
        <location evidence="1">Membrane</location>
        <topology evidence="1">Multi-pass membrane protein</topology>
    </subcellularLocation>
</comment>
<dbReference type="Pfam" id="PF13188">
    <property type="entry name" value="PAS_8"/>
    <property type="match status" value="1"/>
</dbReference>
<dbReference type="SMART" id="SM00267">
    <property type="entry name" value="GGDEF"/>
    <property type="match status" value="1"/>
</dbReference>
<evidence type="ECO:0000256" key="2">
    <source>
        <dbReference type="ARBA" id="ARBA00022692"/>
    </source>
</evidence>
<evidence type="ECO:0000256" key="1">
    <source>
        <dbReference type="ARBA" id="ARBA00004141"/>
    </source>
</evidence>
<dbReference type="Pfam" id="PF00990">
    <property type="entry name" value="GGDEF"/>
    <property type="match status" value="1"/>
</dbReference>
<evidence type="ECO:0000256" key="5">
    <source>
        <dbReference type="SAM" id="Phobius"/>
    </source>
</evidence>
<sequence length="524" mass="58620">MQSTMTDDNIATTSVRKLKWRYTIALSVIAILIVISQLTMQSLLAAQQYDSNVINIAGRQRMLSQKITKLSYYILTAESEQKASLSRVELDQTKTLWEKSHLGLLNGNESLNLPGNNSQPIKELFTQITPHFKTILNSSNIIISTTDPTQLKKHIKNITLNENEFLTIMNKIVFQYAKEANAKVTSAERIEIILMVATLIILLLEFLFIFTPAAHSLRKSLNTLTQNKHDLENLFDASPISMLLVDPTELSIVQVNEKAISLIGDPFGQTPKAHLENYLDVNFENNKVFIEKLKNGSNLNEYEIVILNTQGSVNETLISVRSINFNGKPTAVIGITNISELKKAQQELFHYASFDDMTGLLNRRTGLIFLNKEMQKVDANHSTLSVCFIDIDGLKYVNDKFGHAEGDWLIQTASNALNDIIRSGDAAIRLGGDELLLVLSQCSIEQAEQVIARVEIALENASASDNKPFSLNFSYGITTYTSNRNITSDELITESDEIMYHAKKAKKKNKVHCSTTKPALTPSY</sequence>
<evidence type="ECO:0000313" key="7">
    <source>
        <dbReference type="EMBL" id="MEL0659150.1"/>
    </source>
</evidence>
<dbReference type="InterPro" id="IPR000014">
    <property type="entry name" value="PAS"/>
</dbReference>
<keyword evidence="7" id="KW-0808">Transferase</keyword>
<dbReference type="RefSeq" id="WP_341627735.1">
    <property type="nucleotide sequence ID" value="NZ_JBAKBA010000016.1"/>
</dbReference>
<proteinExistence type="predicted"/>
<dbReference type="NCBIfam" id="TIGR00254">
    <property type="entry name" value="GGDEF"/>
    <property type="match status" value="1"/>
</dbReference>